<dbReference type="RefSeq" id="WP_272158183.1">
    <property type="nucleotide sequence ID" value="NZ_BKBT01000009.1"/>
</dbReference>
<accession>A0AAE9XJQ1</accession>
<dbReference type="AlphaFoldDB" id="A0AAE9XJQ1"/>
<evidence type="ECO:0000313" key="1">
    <source>
        <dbReference type="EMBL" id="WCG23516.1"/>
    </source>
</evidence>
<reference evidence="1" key="1">
    <citation type="submission" date="2023-01" db="EMBL/GenBank/DDBJ databases">
        <title>Oxazolidinone resistance genes in florfenicol resistant enterococci from beef cattle and veal calves at slaughter.</title>
        <authorList>
            <person name="Biggel M."/>
        </authorList>
    </citation>
    <scope>NUCLEOTIDE SEQUENCE</scope>
    <source>
        <strain evidence="1">K204-1</strain>
    </source>
</reference>
<evidence type="ECO:0000313" key="2">
    <source>
        <dbReference type="Proteomes" id="UP001179600"/>
    </source>
</evidence>
<name>A0AAE9XJQ1_9ENTE</name>
<dbReference type="Proteomes" id="UP001179600">
    <property type="component" value="Chromosome"/>
</dbReference>
<dbReference type="EMBL" id="CP116507">
    <property type="protein sequence ID" value="WCG23516.1"/>
    <property type="molecule type" value="Genomic_DNA"/>
</dbReference>
<protein>
    <submittedName>
        <fullName evidence="1">Uncharacterized protein</fullName>
    </submittedName>
</protein>
<organism evidence="1 2">
    <name type="scientific">Vagococcus lutrae</name>
    <dbReference type="NCBI Taxonomy" id="81947"/>
    <lineage>
        <taxon>Bacteria</taxon>
        <taxon>Bacillati</taxon>
        <taxon>Bacillota</taxon>
        <taxon>Bacilli</taxon>
        <taxon>Lactobacillales</taxon>
        <taxon>Enterococcaceae</taxon>
        <taxon>Vagococcus</taxon>
    </lineage>
</organism>
<proteinExistence type="predicted"/>
<gene>
    <name evidence="1" type="ORF">PML95_04640</name>
</gene>
<sequence>MANDAVYDIENKAHVIHDKKLDALEDLIEGANGKPDLVAC</sequence>